<reference evidence="1" key="1">
    <citation type="submission" date="2018-07" db="EMBL/GenBank/DDBJ databases">
        <authorList>
            <consortium name="NARMS: The National Antimicrobial Resistance Monitoring System"/>
        </authorList>
    </citation>
    <scope>NUCLEOTIDE SEQUENCE</scope>
    <source>
        <strain evidence="1">CVM N56971F</strain>
    </source>
</reference>
<dbReference type="Pfam" id="PF11185">
    <property type="entry name" value="DUF2971"/>
    <property type="match status" value="1"/>
</dbReference>
<dbReference type="EMBL" id="AAKMBA010000011">
    <property type="protein sequence ID" value="ECT2113012.1"/>
    <property type="molecule type" value="Genomic_DNA"/>
</dbReference>
<evidence type="ECO:0000313" key="2">
    <source>
        <dbReference type="EMBL" id="ECT2113012.1"/>
    </source>
</evidence>
<dbReference type="InterPro" id="IPR021352">
    <property type="entry name" value="DUF2971"/>
</dbReference>
<dbReference type="AlphaFoldDB" id="A0A603ZGL1"/>
<reference evidence="2" key="2">
    <citation type="submission" date="2018-08" db="EMBL/GenBank/DDBJ databases">
        <authorList>
            <consortium name="GenomeTrakr network: Whole genome sequencing for foodborne pathogen traceback"/>
        </authorList>
    </citation>
    <scope>NUCLEOTIDE SEQUENCE</scope>
    <source>
        <strain evidence="2">FSIS11812453</strain>
    </source>
</reference>
<name>A0A603ZGL1_SALTM</name>
<gene>
    <name evidence="1" type="ORF">A3Y76_23315</name>
    <name evidence="2" type="ORF">DYM27_06220</name>
</gene>
<proteinExistence type="predicted"/>
<comment type="caution">
    <text evidence="1">The sequence shown here is derived from an EMBL/GenBank/DDBJ whole genome shotgun (WGS) entry which is preliminary data.</text>
</comment>
<dbReference type="EMBL" id="AAKJEM010000029">
    <property type="protein sequence ID" value="ECS3000211.1"/>
    <property type="molecule type" value="Genomic_DNA"/>
</dbReference>
<dbReference type="RefSeq" id="WP_052930811.1">
    <property type="nucleotide sequence ID" value="NZ_JYXZ01000030.1"/>
</dbReference>
<sequence length="251" mass="29222">MLYKYVGNADDDKVIEYLDAFVENGTIYASRPLDFNDPAELKVILDFEADFDVIKNKFYADNPEKTEEEFLAWYSSFDERAKSWIAYKTREEILTTHGIVCLTRDHDNFLMWSHYANSHTGFCIGFDDEFSKSIEGRSVLGNVVYVDSYPRYNYYTDDPVNYLSATYLHKGLPWSYEKEYRVITDGYGVKRFDKSLIKEVTLGCRASFELQDHACKLIEKGISVFKMALGKDSYKLERVPVKKNHYFQGDA</sequence>
<organism evidence="1">
    <name type="scientific">Salmonella typhimurium</name>
    <dbReference type="NCBI Taxonomy" id="90371"/>
    <lineage>
        <taxon>Bacteria</taxon>
        <taxon>Pseudomonadati</taxon>
        <taxon>Pseudomonadota</taxon>
        <taxon>Gammaproteobacteria</taxon>
        <taxon>Enterobacterales</taxon>
        <taxon>Enterobacteriaceae</taxon>
        <taxon>Salmonella</taxon>
    </lineage>
</organism>
<evidence type="ECO:0000313" key="1">
    <source>
        <dbReference type="EMBL" id="ECS3000211.1"/>
    </source>
</evidence>
<protein>
    <submittedName>
        <fullName evidence="1">DUF2971 domain-containing protein</fullName>
    </submittedName>
</protein>
<accession>A0A603ZGL1</accession>